<comment type="caution">
    <text evidence="1">The sequence shown here is derived from an EMBL/GenBank/DDBJ whole genome shotgun (WGS) entry which is preliminary data.</text>
</comment>
<reference evidence="1 2" key="1">
    <citation type="submission" date="2019-07" db="EMBL/GenBank/DDBJ databases">
        <title>Whole genome shotgun sequence of Skermanella aerolata NBRC 106429.</title>
        <authorList>
            <person name="Hosoyama A."/>
            <person name="Uohara A."/>
            <person name="Ohji S."/>
            <person name="Ichikawa N."/>
        </authorList>
    </citation>
    <scope>NUCLEOTIDE SEQUENCE [LARGE SCALE GENOMIC DNA]</scope>
    <source>
        <strain evidence="1 2">NBRC 106429</strain>
    </source>
</reference>
<dbReference type="Proteomes" id="UP000321523">
    <property type="component" value="Unassembled WGS sequence"/>
</dbReference>
<accession>A0A512DVT6</accession>
<protein>
    <submittedName>
        <fullName evidence="1">Uncharacterized protein</fullName>
    </submittedName>
</protein>
<evidence type="ECO:0000313" key="2">
    <source>
        <dbReference type="Proteomes" id="UP000321523"/>
    </source>
</evidence>
<keyword evidence="2" id="KW-1185">Reference proteome</keyword>
<proteinExistence type="predicted"/>
<gene>
    <name evidence="1" type="ORF">SAE02_47200</name>
</gene>
<evidence type="ECO:0000313" key="1">
    <source>
        <dbReference type="EMBL" id="GEO40572.1"/>
    </source>
</evidence>
<organism evidence="1 2">
    <name type="scientific">Skermanella aerolata</name>
    <dbReference type="NCBI Taxonomy" id="393310"/>
    <lineage>
        <taxon>Bacteria</taxon>
        <taxon>Pseudomonadati</taxon>
        <taxon>Pseudomonadota</taxon>
        <taxon>Alphaproteobacteria</taxon>
        <taxon>Rhodospirillales</taxon>
        <taxon>Azospirillaceae</taxon>
        <taxon>Skermanella</taxon>
    </lineage>
</organism>
<sequence length="97" mass="10799">MRPGSAFSAGRMRLSQEGLARIMRTSRPAIARYEGNPQKEIPGSADVALRLFYAARMTSDPIAREVADLLTEIDELEHDSRAVTFKETEFGWLKTAA</sequence>
<dbReference type="AlphaFoldDB" id="A0A512DVT6"/>
<dbReference type="EMBL" id="BJYZ01000022">
    <property type="protein sequence ID" value="GEO40572.1"/>
    <property type="molecule type" value="Genomic_DNA"/>
</dbReference>
<name>A0A512DVT6_9PROT</name>